<dbReference type="InterPro" id="IPR036052">
    <property type="entry name" value="TrpB-like_PALP_sf"/>
</dbReference>
<proteinExistence type="inferred from homology"/>
<evidence type="ECO:0000259" key="7">
    <source>
        <dbReference type="Pfam" id="PF00291"/>
    </source>
</evidence>
<organism evidence="8 9">
    <name type="scientific">Serendipita vermifera MAFF 305830</name>
    <dbReference type="NCBI Taxonomy" id="933852"/>
    <lineage>
        <taxon>Eukaryota</taxon>
        <taxon>Fungi</taxon>
        <taxon>Dikarya</taxon>
        <taxon>Basidiomycota</taxon>
        <taxon>Agaricomycotina</taxon>
        <taxon>Agaricomycetes</taxon>
        <taxon>Sebacinales</taxon>
        <taxon>Serendipitaceae</taxon>
        <taxon>Serendipita</taxon>
    </lineage>
</organism>
<sequence length="193" mass="19682">KPDAIFCSIGGGGLIAGTMLGCEAVGGWQDVPVVGIETSGSACFYHSMQSNRQSAEIAASLLPEGATTSLVKAEPISIVHLAAITSRATSLGASTPSIGAVAIALKRKGSVHCVTISDERAMSASLQFAGDHSVVTELACSATLVPAYTPHLLDHILGPQASICNGVVAQRKKVLVFVVCGGSKGSLDAMRMF</sequence>
<feature type="non-terminal residue" evidence="8">
    <location>
        <position position="1"/>
    </location>
</feature>
<dbReference type="Gene3D" id="3.40.50.1100">
    <property type="match status" value="1"/>
</dbReference>
<dbReference type="GO" id="GO:0004794">
    <property type="term" value="F:threonine deaminase activity"/>
    <property type="evidence" value="ECO:0007669"/>
    <property type="project" value="TreeGrafter"/>
</dbReference>
<comment type="cofactor">
    <cofactor evidence="1">
        <name>pyridoxal 5'-phosphate</name>
        <dbReference type="ChEBI" id="CHEBI:597326"/>
    </cofactor>
</comment>
<keyword evidence="5" id="KW-0456">Lyase</keyword>
<dbReference type="EMBL" id="KN824296">
    <property type="protein sequence ID" value="KIM27858.1"/>
    <property type="molecule type" value="Genomic_DNA"/>
</dbReference>
<evidence type="ECO:0000256" key="3">
    <source>
        <dbReference type="ARBA" id="ARBA00012093"/>
    </source>
</evidence>
<evidence type="ECO:0000256" key="5">
    <source>
        <dbReference type="ARBA" id="ARBA00023239"/>
    </source>
</evidence>
<dbReference type="STRING" id="933852.A0A0C2WNP3"/>
<dbReference type="AlphaFoldDB" id="A0A0C2WNP3"/>
<evidence type="ECO:0000256" key="6">
    <source>
        <dbReference type="ARBA" id="ARBA00049406"/>
    </source>
</evidence>
<reference evidence="9" key="2">
    <citation type="submission" date="2015-01" db="EMBL/GenBank/DDBJ databases">
        <title>Evolutionary Origins and Diversification of the Mycorrhizal Mutualists.</title>
        <authorList>
            <consortium name="DOE Joint Genome Institute"/>
            <consortium name="Mycorrhizal Genomics Consortium"/>
            <person name="Kohler A."/>
            <person name="Kuo A."/>
            <person name="Nagy L.G."/>
            <person name="Floudas D."/>
            <person name="Copeland A."/>
            <person name="Barry K.W."/>
            <person name="Cichocki N."/>
            <person name="Veneault-Fourrey C."/>
            <person name="LaButti K."/>
            <person name="Lindquist E.A."/>
            <person name="Lipzen A."/>
            <person name="Lundell T."/>
            <person name="Morin E."/>
            <person name="Murat C."/>
            <person name="Riley R."/>
            <person name="Ohm R."/>
            <person name="Sun H."/>
            <person name="Tunlid A."/>
            <person name="Henrissat B."/>
            <person name="Grigoriev I.V."/>
            <person name="Hibbett D.S."/>
            <person name="Martin F."/>
        </authorList>
    </citation>
    <scope>NUCLEOTIDE SEQUENCE [LARGE SCALE GENOMIC DNA]</scope>
    <source>
        <strain evidence="9">MAFF 305830</strain>
    </source>
</reference>
<keyword evidence="9" id="KW-1185">Reference proteome</keyword>
<dbReference type="EC" id="4.3.1.17" evidence="3"/>
<evidence type="ECO:0000256" key="1">
    <source>
        <dbReference type="ARBA" id="ARBA00001933"/>
    </source>
</evidence>
<dbReference type="GO" id="GO:0009097">
    <property type="term" value="P:isoleucine biosynthetic process"/>
    <property type="evidence" value="ECO:0007669"/>
    <property type="project" value="TreeGrafter"/>
</dbReference>
<dbReference type="SUPFAM" id="SSF53686">
    <property type="entry name" value="Tryptophan synthase beta subunit-like PLP-dependent enzymes"/>
    <property type="match status" value="1"/>
</dbReference>
<feature type="domain" description="Tryptophan synthase beta chain-like PALP" evidence="7">
    <location>
        <begin position="1"/>
        <end position="147"/>
    </location>
</feature>
<evidence type="ECO:0000256" key="4">
    <source>
        <dbReference type="ARBA" id="ARBA00022898"/>
    </source>
</evidence>
<comment type="catalytic activity">
    <reaction evidence="6">
        <text>L-serine = pyruvate + NH4(+)</text>
        <dbReference type="Rhea" id="RHEA:19169"/>
        <dbReference type="ChEBI" id="CHEBI:15361"/>
        <dbReference type="ChEBI" id="CHEBI:28938"/>
        <dbReference type="ChEBI" id="CHEBI:33384"/>
        <dbReference type="EC" id="4.3.1.17"/>
    </reaction>
</comment>
<dbReference type="InterPro" id="IPR050147">
    <property type="entry name" value="Ser/Thr_Dehydratase"/>
</dbReference>
<dbReference type="GO" id="GO:0006567">
    <property type="term" value="P:L-threonine catabolic process"/>
    <property type="evidence" value="ECO:0007669"/>
    <property type="project" value="TreeGrafter"/>
</dbReference>
<name>A0A0C2WNP3_SERVB</name>
<dbReference type="GO" id="GO:0003941">
    <property type="term" value="F:L-serine ammonia-lyase activity"/>
    <property type="evidence" value="ECO:0007669"/>
    <property type="project" value="UniProtKB-EC"/>
</dbReference>
<feature type="non-terminal residue" evidence="8">
    <location>
        <position position="193"/>
    </location>
</feature>
<evidence type="ECO:0000313" key="8">
    <source>
        <dbReference type="EMBL" id="KIM27858.1"/>
    </source>
</evidence>
<evidence type="ECO:0000313" key="9">
    <source>
        <dbReference type="Proteomes" id="UP000054097"/>
    </source>
</evidence>
<dbReference type="OrthoDB" id="7773036at2759"/>
<dbReference type="GO" id="GO:0006565">
    <property type="term" value="P:L-serine catabolic process"/>
    <property type="evidence" value="ECO:0007669"/>
    <property type="project" value="TreeGrafter"/>
</dbReference>
<dbReference type="Proteomes" id="UP000054097">
    <property type="component" value="Unassembled WGS sequence"/>
</dbReference>
<gene>
    <name evidence="8" type="ORF">M408DRAFT_31486</name>
</gene>
<dbReference type="HOGENOM" id="CLU_021152_3_2_1"/>
<comment type="similarity">
    <text evidence="2">Belongs to the serine/threonine dehydratase family.</text>
</comment>
<keyword evidence="4" id="KW-0663">Pyridoxal phosphate</keyword>
<dbReference type="InterPro" id="IPR001926">
    <property type="entry name" value="TrpB-like_PALP"/>
</dbReference>
<protein>
    <recommendedName>
        <fullName evidence="3">L-serine ammonia-lyase</fullName>
        <ecNumber evidence="3">4.3.1.17</ecNumber>
    </recommendedName>
</protein>
<dbReference type="PANTHER" id="PTHR48078:SF2">
    <property type="entry name" value="CATABOLIC L-SERINE_THREONINE DEHYDRATASE"/>
    <property type="match status" value="1"/>
</dbReference>
<accession>A0A0C2WNP3</accession>
<evidence type="ECO:0000256" key="2">
    <source>
        <dbReference type="ARBA" id="ARBA00010869"/>
    </source>
</evidence>
<dbReference type="Pfam" id="PF00291">
    <property type="entry name" value="PALP"/>
    <property type="match status" value="1"/>
</dbReference>
<reference evidence="8 9" key="1">
    <citation type="submission" date="2014-04" db="EMBL/GenBank/DDBJ databases">
        <authorList>
            <consortium name="DOE Joint Genome Institute"/>
            <person name="Kuo A."/>
            <person name="Zuccaro A."/>
            <person name="Kohler A."/>
            <person name="Nagy L.G."/>
            <person name="Floudas D."/>
            <person name="Copeland A."/>
            <person name="Barry K.W."/>
            <person name="Cichocki N."/>
            <person name="Veneault-Fourrey C."/>
            <person name="LaButti K."/>
            <person name="Lindquist E.A."/>
            <person name="Lipzen A."/>
            <person name="Lundell T."/>
            <person name="Morin E."/>
            <person name="Murat C."/>
            <person name="Sun H."/>
            <person name="Tunlid A."/>
            <person name="Henrissat B."/>
            <person name="Grigoriev I.V."/>
            <person name="Hibbett D.S."/>
            <person name="Martin F."/>
            <person name="Nordberg H.P."/>
            <person name="Cantor M.N."/>
            <person name="Hua S.X."/>
        </authorList>
    </citation>
    <scope>NUCLEOTIDE SEQUENCE [LARGE SCALE GENOMIC DNA]</scope>
    <source>
        <strain evidence="8 9">MAFF 305830</strain>
    </source>
</reference>
<dbReference type="PANTHER" id="PTHR48078">
    <property type="entry name" value="THREONINE DEHYDRATASE, MITOCHONDRIAL-RELATED"/>
    <property type="match status" value="1"/>
</dbReference>